<dbReference type="RefSeq" id="WP_176613260.1">
    <property type="nucleotide sequence ID" value="NZ_JABXXR010000035.1"/>
</dbReference>
<dbReference type="Pfam" id="PF08240">
    <property type="entry name" value="ADH_N"/>
    <property type="match status" value="1"/>
</dbReference>
<evidence type="ECO:0000259" key="1">
    <source>
        <dbReference type="SMART" id="SM00829"/>
    </source>
</evidence>
<dbReference type="GO" id="GO:0016651">
    <property type="term" value="F:oxidoreductase activity, acting on NAD(P)H"/>
    <property type="evidence" value="ECO:0007669"/>
    <property type="project" value="InterPro"/>
</dbReference>
<feature type="domain" description="Enoyl reductase (ER)" evidence="1">
    <location>
        <begin position="14"/>
        <end position="368"/>
    </location>
</feature>
<dbReference type="SMART" id="SM00829">
    <property type="entry name" value="PKS_ER"/>
    <property type="match status" value="1"/>
</dbReference>
<protein>
    <submittedName>
        <fullName evidence="2">Zinc-binding alcohol dehydrogenase family protein</fullName>
    </submittedName>
</protein>
<organism evidence="2 3">
    <name type="scientific">Ameyamaea chiangmaiensis</name>
    <dbReference type="NCBI Taxonomy" id="442969"/>
    <lineage>
        <taxon>Bacteria</taxon>
        <taxon>Pseudomonadati</taxon>
        <taxon>Pseudomonadota</taxon>
        <taxon>Alphaproteobacteria</taxon>
        <taxon>Acetobacterales</taxon>
        <taxon>Acetobacteraceae</taxon>
        <taxon>Ameyamaea</taxon>
    </lineage>
</organism>
<dbReference type="SUPFAM" id="SSF50129">
    <property type="entry name" value="GroES-like"/>
    <property type="match status" value="1"/>
</dbReference>
<gene>
    <name evidence="2" type="ORF">HUK82_06880</name>
</gene>
<proteinExistence type="predicted"/>
<sequence>MSQDRALILDRRQGALLVMPVPRVAPDDHQIAVRVHAVAINPVDRYMQPLARFITPWLRYPAVLGSDVAGEIVAIGPKVSRFSVGQHVLGLALGTEKGRDRAEGAFQDRVILDEYMVSPIPDDMAFADAATLPLGLCTAASGLFQRDYLGLRHPSGDVEPAGQSVLVWGGATSVGSQAIQLAVRAGYDVVTTASPHNHGYVIALGARAAFDYRSASVVPDLVTALQGRRMAGAMAIGEGSLARCIAVLRRAEGRRFVAVATPGLSFDTLLAKGTAWHRLLPFFTRMGLLNARDALAARRAGVTTKFIWGSSLKDNEVGQMLFRDYLPRALAEGRHIAAPPALVTGHGLEAIPAALEAQASVSARKIVVKLGTRT</sequence>
<dbReference type="PANTHER" id="PTHR45348:SF2">
    <property type="entry name" value="ZINC-TYPE ALCOHOL DEHYDROGENASE-LIKE PROTEIN C2E1P3.01"/>
    <property type="match status" value="1"/>
</dbReference>
<dbReference type="InterPro" id="IPR020843">
    <property type="entry name" value="ER"/>
</dbReference>
<dbReference type="Gene3D" id="3.90.180.10">
    <property type="entry name" value="Medium-chain alcohol dehydrogenases, catalytic domain"/>
    <property type="match status" value="1"/>
</dbReference>
<comment type="caution">
    <text evidence="2">The sequence shown here is derived from an EMBL/GenBank/DDBJ whole genome shotgun (WGS) entry which is preliminary data.</text>
</comment>
<evidence type="ECO:0000313" key="2">
    <source>
        <dbReference type="EMBL" id="NVN40290.1"/>
    </source>
</evidence>
<dbReference type="InterPro" id="IPR013154">
    <property type="entry name" value="ADH-like_N"/>
</dbReference>
<dbReference type="Proteomes" id="UP000585665">
    <property type="component" value="Unassembled WGS sequence"/>
</dbReference>
<dbReference type="SUPFAM" id="SSF51735">
    <property type="entry name" value="NAD(P)-binding Rossmann-fold domains"/>
    <property type="match status" value="1"/>
</dbReference>
<reference evidence="2 3" key="1">
    <citation type="submission" date="2020-06" db="EMBL/GenBank/DDBJ databases">
        <title>Description of novel acetic acid bacteria.</title>
        <authorList>
            <person name="Sombolestani A."/>
        </authorList>
    </citation>
    <scope>NUCLEOTIDE SEQUENCE [LARGE SCALE GENOMIC DNA]</scope>
    <source>
        <strain evidence="2 3">LMG 27010</strain>
    </source>
</reference>
<dbReference type="InterPro" id="IPR047122">
    <property type="entry name" value="Trans-enoyl_RdTase-like"/>
</dbReference>
<evidence type="ECO:0000313" key="3">
    <source>
        <dbReference type="Proteomes" id="UP000585665"/>
    </source>
</evidence>
<dbReference type="InterPro" id="IPR036291">
    <property type="entry name" value="NAD(P)-bd_dom_sf"/>
</dbReference>
<dbReference type="CDD" id="cd08249">
    <property type="entry name" value="enoyl_reductase_like"/>
    <property type="match status" value="1"/>
</dbReference>
<dbReference type="Gene3D" id="3.40.50.720">
    <property type="entry name" value="NAD(P)-binding Rossmann-like Domain"/>
    <property type="match status" value="1"/>
</dbReference>
<dbReference type="PANTHER" id="PTHR45348">
    <property type="entry name" value="HYPOTHETICAL OXIDOREDUCTASE (EUROFUNG)"/>
    <property type="match status" value="1"/>
</dbReference>
<dbReference type="AlphaFoldDB" id="A0A850PCQ5"/>
<accession>A0A850PCQ5</accession>
<dbReference type="InterPro" id="IPR011032">
    <property type="entry name" value="GroES-like_sf"/>
</dbReference>
<keyword evidence="3" id="KW-1185">Reference proteome</keyword>
<dbReference type="EMBL" id="JABXXR010000035">
    <property type="protein sequence ID" value="NVN40290.1"/>
    <property type="molecule type" value="Genomic_DNA"/>
</dbReference>
<name>A0A850PCQ5_9PROT</name>